<gene>
    <name evidence="2" type="ORF">DO021_07180</name>
    <name evidence="1" type="ORF">EYB58_03245</name>
</gene>
<name>A0A328FEM3_9BACT</name>
<dbReference type="RefSeq" id="WP_111955166.1">
    <property type="nucleotide sequence ID" value="NZ_CP036313.1"/>
</dbReference>
<evidence type="ECO:0000313" key="4">
    <source>
        <dbReference type="Proteomes" id="UP000293902"/>
    </source>
</evidence>
<evidence type="ECO:0000313" key="1">
    <source>
        <dbReference type="EMBL" id="QBH12024.1"/>
    </source>
</evidence>
<reference evidence="2 3" key="1">
    <citation type="submission" date="2018-06" db="EMBL/GenBank/DDBJ databases">
        <title>Complete Genome Sequence of Desulfobacter hydrogenophilus (DSM3380).</title>
        <authorList>
            <person name="Marietou A."/>
            <person name="Schreiber L."/>
            <person name="Marshall I."/>
            <person name="Jorgensen B."/>
        </authorList>
    </citation>
    <scope>NUCLEOTIDE SEQUENCE [LARGE SCALE GENOMIC DNA]</scope>
    <source>
        <strain evidence="2 3">DSM 3380</strain>
    </source>
</reference>
<proteinExistence type="predicted"/>
<keyword evidence="4" id="KW-1185">Reference proteome</keyword>
<dbReference type="EMBL" id="CP036313">
    <property type="protein sequence ID" value="QBH12024.1"/>
    <property type="molecule type" value="Genomic_DNA"/>
</dbReference>
<dbReference type="Proteomes" id="UP000248798">
    <property type="component" value="Unassembled WGS sequence"/>
</dbReference>
<dbReference type="EMBL" id="QLNI01000012">
    <property type="protein sequence ID" value="RAM02616.1"/>
    <property type="molecule type" value="Genomic_DNA"/>
</dbReference>
<organism evidence="2 3">
    <name type="scientific">Desulfobacter hydrogenophilus</name>
    <dbReference type="NCBI Taxonomy" id="2291"/>
    <lineage>
        <taxon>Bacteria</taxon>
        <taxon>Pseudomonadati</taxon>
        <taxon>Thermodesulfobacteriota</taxon>
        <taxon>Desulfobacteria</taxon>
        <taxon>Desulfobacterales</taxon>
        <taxon>Desulfobacteraceae</taxon>
        <taxon>Desulfobacter</taxon>
    </lineage>
</organism>
<evidence type="ECO:0000313" key="2">
    <source>
        <dbReference type="EMBL" id="RAM02616.1"/>
    </source>
</evidence>
<sequence>MPQKRIPEERLFELINPIEPLPFRSSERKKTIIEFADLYGVSINTVYRRLRERKKPKSLRRSDYGNPRSIEKKDLKKYCEVIAAIKIKSSNRKGHRLSTAEIIRILEIHGVDTPYGYLKPPKGMIKKSTII</sequence>
<dbReference type="AlphaFoldDB" id="A0A328FEM3"/>
<reference evidence="1 4" key="2">
    <citation type="submission" date="2019-02" db="EMBL/GenBank/DDBJ databases">
        <title>Complete genome sequence of Desulfobacter hydrogenophilus AcRS1.</title>
        <authorList>
            <person name="Marietou A."/>
            <person name="Lund M.B."/>
            <person name="Marshall I.P.G."/>
            <person name="Schreiber L."/>
            <person name="Jorgensen B."/>
        </authorList>
    </citation>
    <scope>NUCLEOTIDE SEQUENCE [LARGE SCALE GENOMIC DNA]</scope>
    <source>
        <strain evidence="1 4">AcRS1</strain>
    </source>
</reference>
<protein>
    <submittedName>
        <fullName evidence="2">Uncharacterized protein</fullName>
    </submittedName>
</protein>
<dbReference type="OrthoDB" id="491070at2"/>
<evidence type="ECO:0000313" key="3">
    <source>
        <dbReference type="Proteomes" id="UP000248798"/>
    </source>
</evidence>
<dbReference type="Proteomes" id="UP000293902">
    <property type="component" value="Chromosome"/>
</dbReference>
<accession>A0A328FEM3</accession>